<gene>
    <name evidence="4" type="ordered locus">Dvul_1541</name>
</gene>
<keyword evidence="1 2" id="KW-0597">Phosphoprotein</keyword>
<name>A0A0H3A8H9_NITV4</name>
<dbReference type="SMART" id="SM00448">
    <property type="entry name" value="REC"/>
    <property type="match status" value="1"/>
</dbReference>
<dbReference type="Gene3D" id="3.40.50.2300">
    <property type="match status" value="1"/>
</dbReference>
<dbReference type="KEGG" id="dvl:Dvul_1541"/>
<dbReference type="PROSITE" id="PS50110">
    <property type="entry name" value="RESPONSE_REGULATORY"/>
    <property type="match status" value="1"/>
</dbReference>
<dbReference type="PANTHER" id="PTHR44591">
    <property type="entry name" value="STRESS RESPONSE REGULATOR PROTEIN 1"/>
    <property type="match status" value="1"/>
</dbReference>
<feature type="modified residue" description="4-aspartylphosphate" evidence="2">
    <location>
        <position position="52"/>
    </location>
</feature>
<dbReference type="EMBL" id="CP000527">
    <property type="protein sequence ID" value="ABM28558.1"/>
    <property type="molecule type" value="Genomic_DNA"/>
</dbReference>
<dbReference type="SUPFAM" id="SSF52172">
    <property type="entry name" value="CheY-like"/>
    <property type="match status" value="1"/>
</dbReference>
<sequence length="120" mass="13034">MSKLIMSVDDSASIRQMVGFTLRNAGYEVIEASDGKDALGKLSGPVKMVITDLNMPNMDGIELIRRIRATPAYKFIPVVMLTTESQAARKQEGKAAGATGWIVKPFKPEQLLAVVQKLLG</sequence>
<organism evidence="4 5">
    <name type="scientific">Nitratidesulfovibrio vulgaris (strain DP4)</name>
    <name type="common">Desulfovibrio vulgaris</name>
    <dbReference type="NCBI Taxonomy" id="391774"/>
    <lineage>
        <taxon>Bacteria</taxon>
        <taxon>Pseudomonadati</taxon>
        <taxon>Thermodesulfobacteriota</taxon>
        <taxon>Desulfovibrionia</taxon>
        <taxon>Desulfovibrionales</taxon>
        <taxon>Desulfovibrionaceae</taxon>
        <taxon>Nitratidesulfovibrio</taxon>
    </lineage>
</organism>
<proteinExistence type="predicted"/>
<reference evidence="5" key="1">
    <citation type="journal article" date="2009" name="Environ. Microbiol.">
        <title>Contribution of mobile genetic elements to Desulfovibrio vulgaris genome plasticity.</title>
        <authorList>
            <person name="Walker C.B."/>
            <person name="Stolyar S."/>
            <person name="Chivian D."/>
            <person name="Pinel N."/>
            <person name="Gabster J.A."/>
            <person name="Dehal P.S."/>
            <person name="He Z."/>
            <person name="Yang Z.K."/>
            <person name="Yen H.C."/>
            <person name="Zhou J."/>
            <person name="Wall J.D."/>
            <person name="Hazen T.C."/>
            <person name="Arkin A.P."/>
            <person name="Stahl D.A."/>
        </authorList>
    </citation>
    <scope>NUCLEOTIDE SEQUENCE [LARGE SCALE GENOMIC DNA]</scope>
    <source>
        <strain evidence="5">DP4</strain>
    </source>
</reference>
<dbReference type="AlphaFoldDB" id="A0A0H3A8H9"/>
<dbReference type="InterPro" id="IPR050595">
    <property type="entry name" value="Bact_response_regulator"/>
</dbReference>
<feature type="domain" description="Response regulatory" evidence="3">
    <location>
        <begin position="4"/>
        <end position="119"/>
    </location>
</feature>
<dbReference type="InterPro" id="IPR011006">
    <property type="entry name" value="CheY-like_superfamily"/>
</dbReference>
<accession>A0A0H3A8H9</accession>
<evidence type="ECO:0000313" key="4">
    <source>
        <dbReference type="EMBL" id="ABM28558.1"/>
    </source>
</evidence>
<dbReference type="CDD" id="cd17562">
    <property type="entry name" value="REC_CheY4-like"/>
    <property type="match status" value="1"/>
</dbReference>
<dbReference type="HOGENOM" id="CLU_000445_69_17_7"/>
<evidence type="ECO:0000256" key="2">
    <source>
        <dbReference type="PROSITE-ProRule" id="PRU00169"/>
    </source>
</evidence>
<protein>
    <submittedName>
        <fullName evidence="4">Response regulator receiver protein</fullName>
    </submittedName>
</protein>
<evidence type="ECO:0000313" key="5">
    <source>
        <dbReference type="Proteomes" id="UP000009173"/>
    </source>
</evidence>
<evidence type="ECO:0000259" key="3">
    <source>
        <dbReference type="PROSITE" id="PS50110"/>
    </source>
</evidence>
<dbReference type="GO" id="GO:0000160">
    <property type="term" value="P:phosphorelay signal transduction system"/>
    <property type="evidence" value="ECO:0007669"/>
    <property type="project" value="InterPro"/>
</dbReference>
<dbReference type="RefSeq" id="WP_010938884.1">
    <property type="nucleotide sequence ID" value="NC_008751.1"/>
</dbReference>
<dbReference type="InterPro" id="IPR001789">
    <property type="entry name" value="Sig_transdc_resp-reg_receiver"/>
</dbReference>
<dbReference type="PANTHER" id="PTHR44591:SF25">
    <property type="entry name" value="CHEMOTAXIS TWO-COMPONENT RESPONSE REGULATOR"/>
    <property type="match status" value="1"/>
</dbReference>
<evidence type="ECO:0000256" key="1">
    <source>
        <dbReference type="ARBA" id="ARBA00022553"/>
    </source>
</evidence>
<dbReference type="SMR" id="A0A0H3A8H9"/>
<dbReference type="Proteomes" id="UP000009173">
    <property type="component" value="Chromosome"/>
</dbReference>
<dbReference type="Pfam" id="PF00072">
    <property type="entry name" value="Response_reg"/>
    <property type="match status" value="1"/>
</dbReference>